<protein>
    <recommendedName>
        <fullName evidence="3">Rhs protein</fullName>
    </recommendedName>
</protein>
<accession>A0ABW7NWD8</accession>
<reference evidence="1 2" key="1">
    <citation type="submission" date="2023-08" db="EMBL/GenBank/DDBJ databases">
        <title>Genomic and mutational analysis of Pseudomonas syringae pv. tagetis EB037 pathogenicity on sunflower.</title>
        <authorList>
            <person name="Maul J.E."/>
        </authorList>
    </citation>
    <scope>NUCLEOTIDE SEQUENCE [LARGE SCALE GENOMIC DNA]</scope>
    <source>
        <strain evidence="1 2">EB037_T1</strain>
    </source>
</reference>
<name>A0ABW7NWD8_9PSED</name>
<feature type="non-terminal residue" evidence="1">
    <location>
        <position position="1"/>
    </location>
</feature>
<evidence type="ECO:0008006" key="3">
    <source>
        <dbReference type="Google" id="ProtNLM"/>
    </source>
</evidence>
<organism evidence="1 2">
    <name type="scientific">Pseudomonas syringae pv. tagetis</name>
    <dbReference type="NCBI Taxonomy" id="129140"/>
    <lineage>
        <taxon>Bacteria</taxon>
        <taxon>Pseudomonadati</taxon>
        <taxon>Pseudomonadota</taxon>
        <taxon>Gammaproteobacteria</taxon>
        <taxon>Pseudomonadales</taxon>
        <taxon>Pseudomonadaceae</taxon>
        <taxon>Pseudomonas</taxon>
    </lineage>
</organism>
<comment type="caution">
    <text evidence="1">The sequence shown here is derived from an EMBL/GenBank/DDBJ whole genome shotgun (WGS) entry which is preliminary data.</text>
</comment>
<dbReference type="RefSeq" id="WP_395577943.1">
    <property type="nucleotide sequence ID" value="NZ_JAVCQK010000557.1"/>
</dbReference>
<keyword evidence="2" id="KW-1185">Reference proteome</keyword>
<proteinExistence type="predicted"/>
<evidence type="ECO:0000313" key="2">
    <source>
        <dbReference type="Proteomes" id="UP001610657"/>
    </source>
</evidence>
<sequence length="80" mass="9174">AADGQMAHQEVTDFKGVTTRSELDGLGRWFRETRQNTEGDGLLRDTYAATYDDRGQLQTETRYDWLDEKHKTLTLTSTFG</sequence>
<evidence type="ECO:0000313" key="1">
    <source>
        <dbReference type="EMBL" id="MFH7519230.1"/>
    </source>
</evidence>
<feature type="non-terminal residue" evidence="1">
    <location>
        <position position="80"/>
    </location>
</feature>
<gene>
    <name evidence="1" type="ORF">RA271_29380</name>
</gene>
<dbReference type="EMBL" id="JAVCQK010000557">
    <property type="protein sequence ID" value="MFH7519230.1"/>
    <property type="molecule type" value="Genomic_DNA"/>
</dbReference>
<dbReference type="Proteomes" id="UP001610657">
    <property type="component" value="Unassembled WGS sequence"/>
</dbReference>